<reference evidence="2" key="1">
    <citation type="journal article" date="2019" name="Int. J. Syst. Evol. Microbiol.">
        <title>The Global Catalogue of Microorganisms (GCM) 10K type strain sequencing project: providing services to taxonomists for standard genome sequencing and annotation.</title>
        <authorList>
            <consortium name="The Broad Institute Genomics Platform"/>
            <consortium name="The Broad Institute Genome Sequencing Center for Infectious Disease"/>
            <person name="Wu L."/>
            <person name="Ma J."/>
        </authorList>
    </citation>
    <scope>NUCLEOTIDE SEQUENCE [LARGE SCALE GENOMIC DNA]</scope>
    <source>
        <strain evidence="2">JCM 17138</strain>
    </source>
</reference>
<proteinExistence type="predicted"/>
<accession>A0ABP7HKZ2</accession>
<gene>
    <name evidence="1" type="ORF">GCM10022403_035000</name>
</gene>
<organism evidence="1 2">
    <name type="scientific">Streptomyces coacervatus</name>
    <dbReference type="NCBI Taxonomy" id="647381"/>
    <lineage>
        <taxon>Bacteria</taxon>
        <taxon>Bacillati</taxon>
        <taxon>Actinomycetota</taxon>
        <taxon>Actinomycetes</taxon>
        <taxon>Kitasatosporales</taxon>
        <taxon>Streptomycetaceae</taxon>
        <taxon>Streptomyces</taxon>
    </lineage>
</organism>
<dbReference type="RefSeq" id="WP_275780108.1">
    <property type="nucleotide sequence ID" value="NZ_BAABDE010000016.1"/>
</dbReference>
<dbReference type="Proteomes" id="UP001501009">
    <property type="component" value="Unassembled WGS sequence"/>
</dbReference>
<sequence length="113" mass="12243">MQLAQDGSCSLSGLLDPVNLHAADPLMDFVRLDAFSMHGDATKIAGLLSAYGVSATGQQPGQWPEAWLSRLPLYRMALALELYNWFTLIGQTSALPALDRELRRLLGQGGAQD</sequence>
<protein>
    <submittedName>
        <fullName evidence="1">Uncharacterized protein</fullName>
    </submittedName>
</protein>
<dbReference type="EMBL" id="BAABDE010000016">
    <property type="protein sequence ID" value="GAA3798140.1"/>
    <property type="molecule type" value="Genomic_DNA"/>
</dbReference>
<evidence type="ECO:0000313" key="1">
    <source>
        <dbReference type="EMBL" id="GAA3798140.1"/>
    </source>
</evidence>
<evidence type="ECO:0000313" key="2">
    <source>
        <dbReference type="Proteomes" id="UP001501009"/>
    </source>
</evidence>
<name>A0ABP7HKZ2_9ACTN</name>
<keyword evidence="2" id="KW-1185">Reference proteome</keyword>
<comment type="caution">
    <text evidence="1">The sequence shown here is derived from an EMBL/GenBank/DDBJ whole genome shotgun (WGS) entry which is preliminary data.</text>
</comment>